<dbReference type="Proteomes" id="UP001141806">
    <property type="component" value="Unassembled WGS sequence"/>
</dbReference>
<feature type="compositionally biased region" description="Low complexity" evidence="1">
    <location>
        <begin position="54"/>
        <end position="67"/>
    </location>
</feature>
<accession>A0A9Q0HBG8</accession>
<dbReference type="OrthoDB" id="847067at2759"/>
<evidence type="ECO:0000313" key="2">
    <source>
        <dbReference type="EMBL" id="KAJ4962744.1"/>
    </source>
</evidence>
<sequence>MIHAPFHSLRDQLLAKKPSSSSSMGNEDAGEKARTRETSSKNHGTVIITVYVESSSIRNPNPNPKSKSTNRQKHFSSKPPISARDGYDRKAQLLAYAQQLRSSNSEENQEIGWLQTKLRPKKKKCSWGAKIRLCFRRIFHRRQEYELPVVSDKEKSSRKKSDAARRNYSKQILRRLRSMLKGLSCGWNCYKG</sequence>
<reference evidence="2" key="1">
    <citation type="journal article" date="2023" name="Plant J.">
        <title>The genome of the king protea, Protea cynaroides.</title>
        <authorList>
            <person name="Chang J."/>
            <person name="Duong T.A."/>
            <person name="Schoeman C."/>
            <person name="Ma X."/>
            <person name="Roodt D."/>
            <person name="Barker N."/>
            <person name="Li Z."/>
            <person name="Van de Peer Y."/>
            <person name="Mizrachi E."/>
        </authorList>
    </citation>
    <scope>NUCLEOTIDE SEQUENCE</scope>
    <source>
        <tissue evidence="2">Young leaves</tissue>
    </source>
</reference>
<evidence type="ECO:0000256" key="1">
    <source>
        <dbReference type="SAM" id="MobiDB-lite"/>
    </source>
</evidence>
<comment type="caution">
    <text evidence="2">The sequence shown here is derived from an EMBL/GenBank/DDBJ whole genome shotgun (WGS) entry which is preliminary data.</text>
</comment>
<dbReference type="AlphaFoldDB" id="A0A9Q0HBG8"/>
<feature type="region of interest" description="Disordered" evidence="1">
    <location>
        <begin position="1"/>
        <end position="84"/>
    </location>
</feature>
<organism evidence="2 3">
    <name type="scientific">Protea cynaroides</name>
    <dbReference type="NCBI Taxonomy" id="273540"/>
    <lineage>
        <taxon>Eukaryota</taxon>
        <taxon>Viridiplantae</taxon>
        <taxon>Streptophyta</taxon>
        <taxon>Embryophyta</taxon>
        <taxon>Tracheophyta</taxon>
        <taxon>Spermatophyta</taxon>
        <taxon>Magnoliopsida</taxon>
        <taxon>Proteales</taxon>
        <taxon>Proteaceae</taxon>
        <taxon>Protea</taxon>
    </lineage>
</organism>
<feature type="compositionally biased region" description="Basic and acidic residues" evidence="1">
    <location>
        <begin position="29"/>
        <end position="40"/>
    </location>
</feature>
<protein>
    <submittedName>
        <fullName evidence="2">Uncharacterized protein</fullName>
    </submittedName>
</protein>
<dbReference type="EMBL" id="JAMYWD010000008">
    <property type="protein sequence ID" value="KAJ4962744.1"/>
    <property type="molecule type" value="Genomic_DNA"/>
</dbReference>
<keyword evidence="3" id="KW-1185">Reference proteome</keyword>
<proteinExistence type="predicted"/>
<gene>
    <name evidence="2" type="ORF">NE237_022683</name>
</gene>
<evidence type="ECO:0000313" key="3">
    <source>
        <dbReference type="Proteomes" id="UP001141806"/>
    </source>
</evidence>
<name>A0A9Q0HBG8_9MAGN</name>